<dbReference type="Pfam" id="PF00303">
    <property type="entry name" value="Thymidylat_synt"/>
    <property type="match status" value="1"/>
</dbReference>
<dbReference type="GO" id="GO:0004799">
    <property type="term" value="F:thymidylate synthase activity"/>
    <property type="evidence" value="ECO:0007669"/>
    <property type="project" value="UniProtKB-EC"/>
</dbReference>
<dbReference type="NCBIfam" id="TIGR03284">
    <property type="entry name" value="thym_sym"/>
    <property type="match status" value="1"/>
</dbReference>
<name>A0A645ID36_9ZZZZ</name>
<dbReference type="UniPathway" id="UPA00148"/>
<dbReference type="GO" id="GO:0006231">
    <property type="term" value="P:dTMP biosynthetic process"/>
    <property type="evidence" value="ECO:0007669"/>
    <property type="project" value="InterPro"/>
</dbReference>
<reference evidence="5" key="1">
    <citation type="submission" date="2019-08" db="EMBL/GenBank/DDBJ databases">
        <authorList>
            <person name="Kucharzyk K."/>
            <person name="Murdoch R.W."/>
            <person name="Higgins S."/>
            <person name="Loffler F."/>
        </authorList>
    </citation>
    <scope>NUCLEOTIDE SEQUENCE</scope>
</reference>
<accession>A0A645ID36</accession>
<dbReference type="Gene3D" id="3.30.572.10">
    <property type="entry name" value="Thymidylate synthase/dCMP hydroxymethylase domain"/>
    <property type="match status" value="1"/>
</dbReference>
<dbReference type="InterPro" id="IPR036926">
    <property type="entry name" value="Thymidate_synth/dCMP_Mease_sf"/>
</dbReference>
<protein>
    <recommendedName>
        <fullName evidence="1">thymidylate synthase</fullName>
        <ecNumber evidence="1">2.1.1.45</ecNumber>
    </recommendedName>
</protein>
<comment type="caution">
    <text evidence="5">The sequence shown here is derived from an EMBL/GenBank/DDBJ whole genome shotgun (WGS) entry which is preliminary data.</text>
</comment>
<gene>
    <name evidence="5" type="primary">thyA_23</name>
    <name evidence="5" type="ORF">SDC9_193787</name>
</gene>
<dbReference type="InterPro" id="IPR000398">
    <property type="entry name" value="Thymidylate_synthase"/>
</dbReference>
<evidence type="ECO:0000313" key="5">
    <source>
        <dbReference type="EMBL" id="MPN46204.1"/>
    </source>
</evidence>
<dbReference type="EC" id="2.1.1.45" evidence="1"/>
<evidence type="ECO:0000259" key="4">
    <source>
        <dbReference type="Pfam" id="PF00303"/>
    </source>
</evidence>
<evidence type="ECO:0000256" key="1">
    <source>
        <dbReference type="ARBA" id="ARBA00011947"/>
    </source>
</evidence>
<dbReference type="GO" id="GO:0009236">
    <property type="term" value="P:cobalamin biosynthetic process"/>
    <property type="evidence" value="ECO:0007669"/>
    <property type="project" value="UniProtKB-UniPathway"/>
</dbReference>
<keyword evidence="2 5" id="KW-0489">Methyltransferase</keyword>
<dbReference type="GO" id="GO:0048472">
    <property type="term" value="F:threonine-phosphate decarboxylase activity"/>
    <property type="evidence" value="ECO:0007669"/>
    <property type="project" value="InterPro"/>
</dbReference>
<feature type="domain" description="Thymidylate synthase/dCMP hydroxymethylase" evidence="4">
    <location>
        <begin position="77"/>
        <end position="159"/>
    </location>
</feature>
<proteinExistence type="predicted"/>
<dbReference type="InterPro" id="IPR045097">
    <property type="entry name" value="Thymidate_synth/dCMP_Mease"/>
</dbReference>
<dbReference type="PANTHER" id="PTHR11548">
    <property type="entry name" value="THYMIDYLATE SYNTHASE 1"/>
    <property type="match status" value="1"/>
</dbReference>
<dbReference type="EMBL" id="VSSQ01106683">
    <property type="protein sequence ID" value="MPN46204.1"/>
    <property type="molecule type" value="Genomic_DNA"/>
</dbReference>
<evidence type="ECO:0000256" key="3">
    <source>
        <dbReference type="ARBA" id="ARBA00022679"/>
    </source>
</evidence>
<dbReference type="AlphaFoldDB" id="A0A645ID36"/>
<sequence length="171" mass="19257">MLPWVVLALALRPLAPFAVDVLLLYFSLGARSLCEHAEAVARPLREGRLDEARQRVGWIVSRDTATLDESGVAKAGVESVLENGNDKSDRTGTGTRSVFGWRMRFDLARGFPVMTTKKLHLKSIIHELLWFIQGDTNIKYLQDNGVRIWDEWADENGDLFTDRNNICSVQA</sequence>
<organism evidence="5">
    <name type="scientific">bioreactor metagenome</name>
    <dbReference type="NCBI Taxonomy" id="1076179"/>
    <lineage>
        <taxon>unclassified sequences</taxon>
        <taxon>metagenomes</taxon>
        <taxon>ecological metagenomes</taxon>
    </lineage>
</organism>
<dbReference type="GO" id="GO:0005829">
    <property type="term" value="C:cytosol"/>
    <property type="evidence" value="ECO:0007669"/>
    <property type="project" value="TreeGrafter"/>
</dbReference>
<dbReference type="GO" id="GO:0016020">
    <property type="term" value="C:membrane"/>
    <property type="evidence" value="ECO:0007669"/>
    <property type="project" value="InterPro"/>
</dbReference>
<dbReference type="GO" id="GO:0032259">
    <property type="term" value="P:methylation"/>
    <property type="evidence" value="ECO:0007669"/>
    <property type="project" value="UniProtKB-KW"/>
</dbReference>
<dbReference type="PANTHER" id="PTHR11548:SF9">
    <property type="entry name" value="THYMIDYLATE SYNTHASE"/>
    <property type="match status" value="1"/>
</dbReference>
<dbReference type="InterPro" id="IPR023451">
    <property type="entry name" value="Thymidate_synth/dCMP_Mease_dom"/>
</dbReference>
<keyword evidence="3 5" id="KW-0808">Transferase</keyword>
<dbReference type="SUPFAM" id="SSF55831">
    <property type="entry name" value="Thymidylate synthase/dCMP hydroxymethylase"/>
    <property type="match status" value="1"/>
</dbReference>
<evidence type="ECO:0000256" key="2">
    <source>
        <dbReference type="ARBA" id="ARBA00022603"/>
    </source>
</evidence>